<proteinExistence type="predicted"/>
<accession>A0A4Y2RD28</accession>
<dbReference type="AlphaFoldDB" id="A0A4Y2RD28"/>
<feature type="chain" id="PRO_5021247417" description="Cdc37 C-terminal domain-containing protein" evidence="1">
    <location>
        <begin position="25"/>
        <end position="127"/>
    </location>
</feature>
<comment type="caution">
    <text evidence="3">The sequence shown here is derived from an EMBL/GenBank/DDBJ whole genome shotgun (WGS) entry which is preliminary data.</text>
</comment>
<organism evidence="3 4">
    <name type="scientific">Araneus ventricosus</name>
    <name type="common">Orbweaver spider</name>
    <name type="synonym">Epeira ventricosa</name>
    <dbReference type="NCBI Taxonomy" id="182803"/>
    <lineage>
        <taxon>Eukaryota</taxon>
        <taxon>Metazoa</taxon>
        <taxon>Ecdysozoa</taxon>
        <taxon>Arthropoda</taxon>
        <taxon>Chelicerata</taxon>
        <taxon>Arachnida</taxon>
        <taxon>Araneae</taxon>
        <taxon>Araneomorphae</taxon>
        <taxon>Entelegynae</taxon>
        <taxon>Araneoidea</taxon>
        <taxon>Araneidae</taxon>
        <taxon>Araneus</taxon>
    </lineage>
</organism>
<evidence type="ECO:0000313" key="3">
    <source>
        <dbReference type="EMBL" id="GBN73672.1"/>
    </source>
</evidence>
<sequence>MKFNFVQLKWLTAIRSVLLRHVLSQISSCKSSEELAKSVSVFDAVSWIMSALKMVESGSVLKCFKKAGFASVSDVVSDTATDENEKDLNELLTHMDSNVRVEDYVNRDLWNEEENLNVTNFIHQKTT</sequence>
<gene>
    <name evidence="3" type="ORF">AVEN_98282_1</name>
</gene>
<keyword evidence="4" id="KW-1185">Reference proteome</keyword>
<dbReference type="InterPro" id="IPR013873">
    <property type="entry name" value="Cdc37_C"/>
</dbReference>
<protein>
    <recommendedName>
        <fullName evidence="2">Cdc37 C-terminal domain-containing protein</fullName>
    </recommendedName>
</protein>
<dbReference type="Pfam" id="PF08564">
    <property type="entry name" value="CDC37_C"/>
    <property type="match status" value="1"/>
</dbReference>
<evidence type="ECO:0000259" key="2">
    <source>
        <dbReference type="Pfam" id="PF08564"/>
    </source>
</evidence>
<dbReference type="EMBL" id="BGPR01016631">
    <property type="protein sequence ID" value="GBN73672.1"/>
    <property type="molecule type" value="Genomic_DNA"/>
</dbReference>
<evidence type="ECO:0000256" key="1">
    <source>
        <dbReference type="SAM" id="SignalP"/>
    </source>
</evidence>
<keyword evidence="1" id="KW-0732">Signal</keyword>
<reference evidence="3 4" key="1">
    <citation type="journal article" date="2019" name="Sci. Rep.">
        <title>Orb-weaving spider Araneus ventricosus genome elucidates the spidroin gene catalogue.</title>
        <authorList>
            <person name="Kono N."/>
            <person name="Nakamura H."/>
            <person name="Ohtoshi R."/>
            <person name="Moran D.A.P."/>
            <person name="Shinohara A."/>
            <person name="Yoshida Y."/>
            <person name="Fujiwara M."/>
            <person name="Mori M."/>
            <person name="Tomita M."/>
            <person name="Arakawa K."/>
        </authorList>
    </citation>
    <scope>NUCLEOTIDE SEQUENCE [LARGE SCALE GENOMIC DNA]</scope>
</reference>
<dbReference type="Proteomes" id="UP000499080">
    <property type="component" value="Unassembled WGS sequence"/>
</dbReference>
<feature type="signal peptide" evidence="1">
    <location>
        <begin position="1"/>
        <end position="24"/>
    </location>
</feature>
<name>A0A4Y2RD28_ARAVE</name>
<feature type="domain" description="Cdc37 C-terminal" evidence="2">
    <location>
        <begin position="42"/>
        <end position="96"/>
    </location>
</feature>
<evidence type="ECO:0000313" key="4">
    <source>
        <dbReference type="Proteomes" id="UP000499080"/>
    </source>
</evidence>